<dbReference type="EMBL" id="LPLU01000008">
    <property type="protein sequence ID" value="KWK85850.1"/>
    <property type="molecule type" value="Genomic_DNA"/>
</dbReference>
<comment type="caution">
    <text evidence="2">The sequence shown here is derived from an EMBL/GenBank/DDBJ whole genome shotgun (WGS) entry which is preliminary data.</text>
</comment>
<proteinExistence type="predicted"/>
<gene>
    <name evidence="2" type="ORF">WM16_29405</name>
</gene>
<feature type="region of interest" description="Disordered" evidence="1">
    <location>
        <begin position="1"/>
        <end position="30"/>
    </location>
</feature>
<reference evidence="2 3" key="1">
    <citation type="submission" date="2015-11" db="EMBL/GenBank/DDBJ databases">
        <title>Expanding the genomic diversity of Burkholderia species for the development of highly accurate diagnostics.</title>
        <authorList>
            <person name="Sahl J."/>
            <person name="Keim P."/>
            <person name="Wagner D."/>
        </authorList>
    </citation>
    <scope>NUCLEOTIDE SEQUENCE [LARGE SCALE GENOMIC DNA]</scope>
    <source>
        <strain evidence="2 3">MSMB782WGS</strain>
    </source>
</reference>
<evidence type="ECO:0000256" key="1">
    <source>
        <dbReference type="SAM" id="MobiDB-lite"/>
    </source>
</evidence>
<organism evidence="2 3">
    <name type="scientific">Burkholderia ubonensis</name>
    <dbReference type="NCBI Taxonomy" id="101571"/>
    <lineage>
        <taxon>Bacteria</taxon>
        <taxon>Pseudomonadati</taxon>
        <taxon>Pseudomonadota</taxon>
        <taxon>Betaproteobacteria</taxon>
        <taxon>Burkholderiales</taxon>
        <taxon>Burkholderiaceae</taxon>
        <taxon>Burkholderia</taxon>
        <taxon>Burkholderia cepacia complex</taxon>
    </lineage>
</organism>
<evidence type="ECO:0000313" key="3">
    <source>
        <dbReference type="Proteomes" id="UP000065504"/>
    </source>
</evidence>
<accession>A0A108D3T8</accession>
<dbReference type="AlphaFoldDB" id="A0A108D3T8"/>
<dbReference type="Proteomes" id="UP000065504">
    <property type="component" value="Unassembled WGS sequence"/>
</dbReference>
<name>A0A108D3T8_9BURK</name>
<dbReference type="RefSeq" id="WP_060231452.1">
    <property type="nucleotide sequence ID" value="NZ_LPLU01000008.1"/>
</dbReference>
<protein>
    <submittedName>
        <fullName evidence="2">Uncharacterized protein</fullName>
    </submittedName>
</protein>
<feature type="compositionally biased region" description="Basic and acidic residues" evidence="1">
    <location>
        <begin position="1"/>
        <end position="21"/>
    </location>
</feature>
<sequence>MPERTHTSPDGNRYKLIEARKTTPTSDTSPKPVTVRFKTFWKTVRKWTDADIAEYQGEIPQLARLVQTETYWDRNGNIRANQFACEDFALRLLIQFASPRGLPVNLTMGVRSYRNMEIHGEPEHQRYDSTMYGFADMVSLTFGAPDMQRTDSNTVRLQTPDSLLPGDILVQANDRAGTGHHVQLVMSASPSSISIMQGNSSGVIVRPFTTIVRIFGRNRADPQSASYAGMRVENGRYTQSEDGWNYRNETTGAEVKDFLKQFQLYRWNFAAFNR</sequence>
<evidence type="ECO:0000313" key="2">
    <source>
        <dbReference type="EMBL" id="KWK85850.1"/>
    </source>
</evidence>